<evidence type="ECO:0000256" key="3">
    <source>
        <dbReference type="ARBA" id="ARBA00022448"/>
    </source>
</evidence>
<evidence type="ECO:0000256" key="6">
    <source>
        <dbReference type="ARBA" id="ARBA00022989"/>
    </source>
</evidence>
<evidence type="ECO:0000313" key="11">
    <source>
        <dbReference type="EMBL" id="KAK5118502.1"/>
    </source>
</evidence>
<dbReference type="GO" id="GO:0015031">
    <property type="term" value="P:protein transport"/>
    <property type="evidence" value="ECO:0007669"/>
    <property type="project" value="UniProtKB-KW"/>
</dbReference>
<dbReference type="PANTHER" id="PTHR15959">
    <property type="entry name" value="SYNTAXIN-18"/>
    <property type="match status" value="1"/>
</dbReference>
<dbReference type="PROSITE" id="PS50192">
    <property type="entry name" value="T_SNARE"/>
    <property type="match status" value="1"/>
</dbReference>
<evidence type="ECO:0000313" key="12">
    <source>
        <dbReference type="Proteomes" id="UP001310890"/>
    </source>
</evidence>
<accession>A0AAN7TIF4</accession>
<evidence type="ECO:0000256" key="5">
    <source>
        <dbReference type="ARBA" id="ARBA00022927"/>
    </source>
</evidence>
<organism evidence="11 12">
    <name type="scientific">Meristemomyces frigidus</name>
    <dbReference type="NCBI Taxonomy" id="1508187"/>
    <lineage>
        <taxon>Eukaryota</taxon>
        <taxon>Fungi</taxon>
        <taxon>Dikarya</taxon>
        <taxon>Ascomycota</taxon>
        <taxon>Pezizomycotina</taxon>
        <taxon>Dothideomycetes</taxon>
        <taxon>Dothideomycetidae</taxon>
        <taxon>Mycosphaerellales</taxon>
        <taxon>Teratosphaeriaceae</taxon>
        <taxon>Meristemomyces</taxon>
    </lineage>
</organism>
<evidence type="ECO:0000259" key="10">
    <source>
        <dbReference type="PROSITE" id="PS50192"/>
    </source>
</evidence>
<dbReference type="PANTHER" id="PTHR15959:SF0">
    <property type="entry name" value="SYNTAXIN-18"/>
    <property type="match status" value="1"/>
</dbReference>
<dbReference type="SUPFAM" id="SSF58038">
    <property type="entry name" value="SNARE fusion complex"/>
    <property type="match status" value="1"/>
</dbReference>
<evidence type="ECO:0000256" key="8">
    <source>
        <dbReference type="ARBA" id="ARBA00023136"/>
    </source>
</evidence>
<protein>
    <recommendedName>
        <fullName evidence="10">t-SNARE coiled-coil homology domain-containing protein</fullName>
    </recommendedName>
</protein>
<proteinExistence type="inferred from homology"/>
<evidence type="ECO:0000256" key="4">
    <source>
        <dbReference type="ARBA" id="ARBA00022692"/>
    </source>
</evidence>
<dbReference type="GO" id="GO:0005783">
    <property type="term" value="C:endoplasmic reticulum"/>
    <property type="evidence" value="ECO:0007669"/>
    <property type="project" value="TreeGrafter"/>
</dbReference>
<dbReference type="InterPro" id="IPR000727">
    <property type="entry name" value="T_SNARE_dom"/>
</dbReference>
<keyword evidence="3" id="KW-0813">Transport</keyword>
<dbReference type="AlphaFoldDB" id="A0AAN7TIF4"/>
<evidence type="ECO:0000256" key="1">
    <source>
        <dbReference type="ARBA" id="ARBA00004211"/>
    </source>
</evidence>
<sequence length="367" mass="41114">MTDITPHLNLCLKAKDAQLIRRRDHDIHKINSFLQEAYSINARISDLTRELRSIRPAYLSTAPPPRRRQLATNEHGQHDRGRPLTDVERDAIDAQSKQLLRQLNGGIQALKQAEEVRLQTAESVALSKRAKTGLGALGRWAAGNAATAQTPEEEFEDAARRNLAKHRESVIVYLQRRLEAAGGVQAEMMEVRLSREVERSKSVLYKSRLAGGGQTIPYANQDNNGADNQTLSSPKRKRQSANLPYDSIRSATEEPLPPEELTQDQLLLFASENSEMLKLYTSQLSQLHQAEKSILEISELQTTLVTNLETQSEFIGQLVEDSYSTTENLGKGNKELKRASERRSTAQGIFYATCGFCAFLVAWDLVF</sequence>
<keyword evidence="7" id="KW-0175">Coiled coil</keyword>
<comment type="similarity">
    <text evidence="2">Belongs to the syntaxin family.</text>
</comment>
<name>A0AAN7TIF4_9PEZI</name>
<keyword evidence="5" id="KW-0653">Protein transport</keyword>
<reference evidence="11" key="1">
    <citation type="submission" date="2023-08" db="EMBL/GenBank/DDBJ databases">
        <title>Black Yeasts Isolated from many extreme environments.</title>
        <authorList>
            <person name="Coleine C."/>
            <person name="Stajich J.E."/>
            <person name="Selbmann L."/>
        </authorList>
    </citation>
    <scope>NUCLEOTIDE SEQUENCE</scope>
    <source>
        <strain evidence="11">CCFEE 5401</strain>
    </source>
</reference>
<feature type="compositionally biased region" description="Basic and acidic residues" evidence="9">
    <location>
        <begin position="75"/>
        <end position="87"/>
    </location>
</feature>
<gene>
    <name evidence="11" type="ORF">LTR62_003017</name>
</gene>
<dbReference type="Gene3D" id="1.20.5.110">
    <property type="match status" value="1"/>
</dbReference>
<keyword evidence="4" id="KW-0812">Transmembrane</keyword>
<keyword evidence="8" id="KW-0472">Membrane</keyword>
<evidence type="ECO:0000256" key="7">
    <source>
        <dbReference type="ARBA" id="ARBA00023054"/>
    </source>
</evidence>
<dbReference type="GO" id="GO:0006890">
    <property type="term" value="P:retrograde vesicle-mediated transport, Golgi to endoplasmic reticulum"/>
    <property type="evidence" value="ECO:0007669"/>
    <property type="project" value="TreeGrafter"/>
</dbReference>
<comment type="caution">
    <text evidence="11">The sequence shown here is derived from an EMBL/GenBank/DDBJ whole genome shotgun (WGS) entry which is preliminary data.</text>
</comment>
<keyword evidence="6" id="KW-1133">Transmembrane helix</keyword>
<feature type="region of interest" description="Disordered" evidence="9">
    <location>
        <begin position="57"/>
        <end position="87"/>
    </location>
</feature>
<dbReference type="SMART" id="SM00397">
    <property type="entry name" value="t_SNARE"/>
    <property type="match status" value="1"/>
</dbReference>
<evidence type="ECO:0000256" key="2">
    <source>
        <dbReference type="ARBA" id="ARBA00009063"/>
    </source>
</evidence>
<feature type="domain" description="T-SNARE coiled-coil homology" evidence="10">
    <location>
        <begin position="277"/>
        <end position="339"/>
    </location>
</feature>
<dbReference type="Proteomes" id="UP001310890">
    <property type="component" value="Unassembled WGS sequence"/>
</dbReference>
<dbReference type="GO" id="GO:0031201">
    <property type="term" value="C:SNARE complex"/>
    <property type="evidence" value="ECO:0007669"/>
    <property type="project" value="TreeGrafter"/>
</dbReference>
<feature type="region of interest" description="Disordered" evidence="9">
    <location>
        <begin position="215"/>
        <end position="242"/>
    </location>
</feature>
<feature type="compositionally biased region" description="Polar residues" evidence="9">
    <location>
        <begin position="217"/>
        <end position="233"/>
    </location>
</feature>
<comment type="subcellular location">
    <subcellularLocation>
        <location evidence="1">Membrane</location>
        <topology evidence="1">Single-pass type IV membrane protein</topology>
    </subcellularLocation>
</comment>
<dbReference type="EMBL" id="JAVRRL010000002">
    <property type="protein sequence ID" value="KAK5118502.1"/>
    <property type="molecule type" value="Genomic_DNA"/>
</dbReference>
<evidence type="ECO:0000256" key="9">
    <source>
        <dbReference type="SAM" id="MobiDB-lite"/>
    </source>
</evidence>